<dbReference type="InterPro" id="IPR052892">
    <property type="entry name" value="NA-targeting_endonuclease"/>
</dbReference>
<evidence type="ECO:0000313" key="3">
    <source>
        <dbReference type="Proteomes" id="UP000598174"/>
    </source>
</evidence>
<dbReference type="PANTHER" id="PTHR33877">
    <property type="entry name" value="SLL1193 PROTEIN"/>
    <property type="match status" value="1"/>
</dbReference>
<dbReference type="GO" id="GO:0003676">
    <property type="term" value="F:nucleic acid binding"/>
    <property type="evidence" value="ECO:0007669"/>
    <property type="project" value="InterPro"/>
</dbReference>
<keyword evidence="3" id="KW-1185">Reference proteome</keyword>
<dbReference type="EMBL" id="BOMM01000040">
    <property type="protein sequence ID" value="GIE12714.1"/>
    <property type="molecule type" value="Genomic_DNA"/>
</dbReference>
<keyword evidence="2" id="KW-0255">Endonuclease</keyword>
<evidence type="ECO:0000259" key="1">
    <source>
        <dbReference type="SMART" id="SM00507"/>
    </source>
</evidence>
<dbReference type="Gene3D" id="1.10.30.50">
    <property type="match status" value="1"/>
</dbReference>
<name>A0A919J533_9ACTN</name>
<dbReference type="AlphaFoldDB" id="A0A919J533"/>
<dbReference type="SMART" id="SM00507">
    <property type="entry name" value="HNHc"/>
    <property type="match status" value="1"/>
</dbReference>
<keyword evidence="2" id="KW-0378">Hydrolase</keyword>
<keyword evidence="2" id="KW-0540">Nuclease</keyword>
<dbReference type="InterPro" id="IPR003615">
    <property type="entry name" value="HNH_nuc"/>
</dbReference>
<dbReference type="CDD" id="cd00085">
    <property type="entry name" value="HNHc"/>
    <property type="match status" value="1"/>
</dbReference>
<reference evidence="2" key="1">
    <citation type="submission" date="2021-01" db="EMBL/GenBank/DDBJ databases">
        <title>Whole genome shotgun sequence of Actinoplanes ferrugineus NBRC 15555.</title>
        <authorList>
            <person name="Komaki H."/>
            <person name="Tamura T."/>
        </authorList>
    </citation>
    <scope>NUCLEOTIDE SEQUENCE</scope>
    <source>
        <strain evidence="2">NBRC 15555</strain>
    </source>
</reference>
<dbReference type="Pfam" id="PF01844">
    <property type="entry name" value="HNH"/>
    <property type="match status" value="1"/>
</dbReference>
<gene>
    <name evidence="2" type="ORF">Afe05nite_45540</name>
</gene>
<feature type="domain" description="HNH nuclease" evidence="1">
    <location>
        <begin position="69"/>
        <end position="118"/>
    </location>
</feature>
<accession>A0A919J533</accession>
<dbReference type="Proteomes" id="UP000598174">
    <property type="component" value="Unassembled WGS sequence"/>
</dbReference>
<organism evidence="2 3">
    <name type="scientific">Paractinoplanes ferrugineus</name>
    <dbReference type="NCBI Taxonomy" id="113564"/>
    <lineage>
        <taxon>Bacteria</taxon>
        <taxon>Bacillati</taxon>
        <taxon>Actinomycetota</taxon>
        <taxon>Actinomycetes</taxon>
        <taxon>Micromonosporales</taxon>
        <taxon>Micromonosporaceae</taxon>
        <taxon>Paractinoplanes</taxon>
    </lineage>
</organism>
<dbReference type="InterPro" id="IPR002711">
    <property type="entry name" value="HNH"/>
</dbReference>
<comment type="caution">
    <text evidence="2">The sequence shown here is derived from an EMBL/GenBank/DDBJ whole genome shotgun (WGS) entry which is preliminary data.</text>
</comment>
<dbReference type="PANTHER" id="PTHR33877:SF2">
    <property type="entry name" value="OS07G0170200 PROTEIN"/>
    <property type="match status" value="1"/>
</dbReference>
<sequence length="147" mass="16866">MSDVLVLNADMEPLTRVSLRHAVKMLVRQVAEVHDQIPDRAIGVWPVPKVVRLVRWVYARWRQTDGPAWSRRGVLARDHRRCGYCRQPATTVDHIVPRSQGGENTWLNTIAACYPCNQRKADRTPRQAGMVMRFEPRTPTWVSAARA</sequence>
<evidence type="ECO:0000313" key="2">
    <source>
        <dbReference type="EMBL" id="GIE12714.1"/>
    </source>
</evidence>
<protein>
    <submittedName>
        <fullName evidence="2">HNH endonuclease</fullName>
    </submittedName>
</protein>
<dbReference type="GO" id="GO:0004519">
    <property type="term" value="F:endonuclease activity"/>
    <property type="evidence" value="ECO:0007669"/>
    <property type="project" value="UniProtKB-KW"/>
</dbReference>
<proteinExistence type="predicted"/>
<dbReference type="RefSeq" id="WP_203819172.1">
    <property type="nucleotide sequence ID" value="NZ_BAAABP010000022.1"/>
</dbReference>
<dbReference type="GO" id="GO:0008270">
    <property type="term" value="F:zinc ion binding"/>
    <property type="evidence" value="ECO:0007669"/>
    <property type="project" value="InterPro"/>
</dbReference>